<reference evidence="1" key="1">
    <citation type="submission" date="2016-01" db="EMBL/GenBank/DDBJ databases">
        <title>Reference transcriptome for the parasite Schistocephalus solidus: insights into the molecular evolution of parasitism.</title>
        <authorList>
            <person name="Hebert F.O."/>
            <person name="Grambauer S."/>
            <person name="Barber I."/>
            <person name="Landry C.R."/>
            <person name="Aubin-Horth N."/>
        </authorList>
    </citation>
    <scope>NUCLEOTIDE SEQUENCE</scope>
</reference>
<dbReference type="AlphaFoldDB" id="A0A0V0JAD4"/>
<dbReference type="EMBL" id="GEEE01000552">
    <property type="protein sequence ID" value="JAP62673.1"/>
    <property type="molecule type" value="Transcribed_RNA"/>
</dbReference>
<evidence type="ECO:0000313" key="1">
    <source>
        <dbReference type="EMBL" id="JAP62673.1"/>
    </source>
</evidence>
<protein>
    <submittedName>
        <fullName evidence="1">Uncharacterized protein</fullName>
    </submittedName>
</protein>
<organism evidence="1">
    <name type="scientific">Schistocephalus solidus</name>
    <name type="common">Tapeworm</name>
    <dbReference type="NCBI Taxonomy" id="70667"/>
    <lineage>
        <taxon>Eukaryota</taxon>
        <taxon>Metazoa</taxon>
        <taxon>Spiralia</taxon>
        <taxon>Lophotrochozoa</taxon>
        <taxon>Platyhelminthes</taxon>
        <taxon>Cestoda</taxon>
        <taxon>Eucestoda</taxon>
        <taxon>Diphyllobothriidea</taxon>
        <taxon>Diphyllobothriidae</taxon>
        <taxon>Schistocephalus</taxon>
    </lineage>
</organism>
<gene>
    <name evidence="1" type="ORF">TR144118</name>
</gene>
<name>A0A0V0JAD4_SCHSO</name>
<proteinExistence type="predicted"/>
<sequence>MHLLPQFGLRVARSCANWFACKTSFNVAFLLAQGPLSRWEYRMACVEDKEPCCRRFVLLLTSVLLLLFYHPSIYCEDTFFRCDSMRVIGHFWFSLTCSSLLTAFTLPGLDIPVIHYPSHRLPHGKGQPNKDLHLMKESRSTLPLNLYIGL</sequence>
<accession>A0A0V0JAD4</accession>